<accession>A0A245ZIZ5</accession>
<dbReference type="InterPro" id="IPR023393">
    <property type="entry name" value="START-like_dom_sf"/>
</dbReference>
<protein>
    <recommendedName>
        <fullName evidence="3">Polyketide cyclase / dehydrase and lipid transport</fullName>
    </recommendedName>
</protein>
<keyword evidence="2" id="KW-1185">Reference proteome</keyword>
<name>A0A245ZIZ5_9SPHN</name>
<evidence type="ECO:0000313" key="1">
    <source>
        <dbReference type="EMBL" id="OWK29708.1"/>
    </source>
</evidence>
<dbReference type="OrthoDB" id="880456at2"/>
<dbReference type="SUPFAM" id="SSF55961">
    <property type="entry name" value="Bet v1-like"/>
    <property type="match status" value="1"/>
</dbReference>
<reference evidence="1 2" key="1">
    <citation type="submission" date="2017-03" db="EMBL/GenBank/DDBJ databases">
        <title>Genome sequence of Sphingomonas mucosissima DSM 17494.</title>
        <authorList>
            <person name="Poehlein A."/>
            <person name="Wuebbeler J.H."/>
            <person name="Steinbuechel A."/>
            <person name="Daniel R."/>
        </authorList>
    </citation>
    <scope>NUCLEOTIDE SEQUENCE [LARGE SCALE GENOMIC DNA]</scope>
    <source>
        <strain evidence="1 2">DSM 17494</strain>
    </source>
</reference>
<dbReference type="Proteomes" id="UP000197783">
    <property type="component" value="Unassembled WGS sequence"/>
</dbReference>
<proteinExistence type="predicted"/>
<evidence type="ECO:0008006" key="3">
    <source>
        <dbReference type="Google" id="ProtNLM"/>
    </source>
</evidence>
<dbReference type="Gene3D" id="3.30.530.20">
    <property type="match status" value="1"/>
</dbReference>
<organism evidence="1 2">
    <name type="scientific">Sphingomonas mucosissima</name>
    <dbReference type="NCBI Taxonomy" id="370959"/>
    <lineage>
        <taxon>Bacteria</taxon>
        <taxon>Pseudomonadati</taxon>
        <taxon>Pseudomonadota</taxon>
        <taxon>Alphaproteobacteria</taxon>
        <taxon>Sphingomonadales</taxon>
        <taxon>Sphingomonadaceae</taxon>
        <taxon>Sphingomonas</taxon>
    </lineage>
</organism>
<evidence type="ECO:0000313" key="2">
    <source>
        <dbReference type="Proteomes" id="UP000197783"/>
    </source>
</evidence>
<dbReference type="RefSeq" id="WP_088333833.1">
    <property type="nucleotide sequence ID" value="NZ_NBBJ01000003.1"/>
</dbReference>
<comment type="caution">
    <text evidence="1">The sequence shown here is derived from an EMBL/GenBank/DDBJ whole genome shotgun (WGS) entry which is preliminary data.</text>
</comment>
<dbReference type="EMBL" id="NBBJ01000003">
    <property type="protein sequence ID" value="OWK29708.1"/>
    <property type="molecule type" value="Genomic_DNA"/>
</dbReference>
<sequence>MLPAIVLSVTIARPWREVYEAFWRPEAFPRWASGLSDMALRPDGDSWVGEGPDGAIRVFFTGHNDLGVMDHRVIPDGGAPVHVPLRIIANGEGAEVQLTLFRQPDMDDEMFARDRRWVRKDLATLKALAERG</sequence>
<dbReference type="AlphaFoldDB" id="A0A245ZIZ5"/>
<gene>
    <name evidence="1" type="ORF">SPMU_21280</name>
</gene>